<dbReference type="SUPFAM" id="SSF53697">
    <property type="entry name" value="SIS domain"/>
    <property type="match status" value="1"/>
</dbReference>
<protein>
    <recommendedName>
        <fullName evidence="7">KpsF/GutQ family sugar-phosphate isomerase</fullName>
    </recommendedName>
</protein>
<name>A0A381UCM2_9ZZZZ</name>
<dbReference type="PROSITE" id="PS51464">
    <property type="entry name" value="SIS"/>
    <property type="match status" value="1"/>
</dbReference>
<proteinExistence type="inferred from homology"/>
<comment type="similarity">
    <text evidence="1">Belongs to the SIS family. GutQ/KpsF subfamily.</text>
</comment>
<sequence>MNKDSLSSLHKIAESTLKKEAKEIESASRRIGPAVVETAEIILNHEGKVVICGLGKSGLIGQKIVATLCSTGIQAVFLHAADALHGDLGIYHPGDPTILISKSGATEELHRLIPRLRDFNSPLIGLVGNVHSPVSNEVDIVLDASVSTEADPLGVVPTSSTTLTLAIGDALTTVLMAMREFRHEDFVRLHPGGELGKRLGLRIEDVMHSLDDALTVSLDQDIFEITKLMTEKPLGAALVLDKDKCLLGIITDGDIRRCISMNRDFNSIKLSDLMNNDPVSVPVQASLDEAMKLMEDRPSQISVLPVIDLSRNVCLGLLRLHDIYQSKLY</sequence>
<evidence type="ECO:0000313" key="6">
    <source>
        <dbReference type="EMBL" id="SVA25930.1"/>
    </source>
</evidence>
<dbReference type="InterPro" id="IPR035474">
    <property type="entry name" value="SIS_Kpsf"/>
</dbReference>
<dbReference type="InterPro" id="IPR046348">
    <property type="entry name" value="SIS_dom_sf"/>
</dbReference>
<evidence type="ECO:0000256" key="3">
    <source>
        <dbReference type="ARBA" id="ARBA00023122"/>
    </source>
</evidence>
<evidence type="ECO:0000256" key="2">
    <source>
        <dbReference type="ARBA" id="ARBA00022737"/>
    </source>
</evidence>
<gene>
    <name evidence="6" type="ORF">METZ01_LOCUS78784</name>
</gene>
<evidence type="ECO:0000259" key="4">
    <source>
        <dbReference type="PROSITE" id="PS51371"/>
    </source>
</evidence>
<dbReference type="CDD" id="cd04604">
    <property type="entry name" value="CBS_pair_SIS_assoc"/>
    <property type="match status" value="1"/>
</dbReference>
<feature type="domain" description="CBS" evidence="4">
    <location>
        <begin position="274"/>
        <end position="329"/>
    </location>
</feature>
<dbReference type="SMART" id="SM00116">
    <property type="entry name" value="CBS"/>
    <property type="match status" value="2"/>
</dbReference>
<feature type="domain" description="SIS" evidence="5">
    <location>
        <begin position="38"/>
        <end position="181"/>
    </location>
</feature>
<dbReference type="PANTHER" id="PTHR42745">
    <property type="match status" value="1"/>
</dbReference>
<reference evidence="6" key="1">
    <citation type="submission" date="2018-05" db="EMBL/GenBank/DDBJ databases">
        <authorList>
            <person name="Lanie J.A."/>
            <person name="Ng W.-L."/>
            <person name="Kazmierczak K.M."/>
            <person name="Andrzejewski T.M."/>
            <person name="Davidsen T.M."/>
            <person name="Wayne K.J."/>
            <person name="Tettelin H."/>
            <person name="Glass J.I."/>
            <person name="Rusch D."/>
            <person name="Podicherti R."/>
            <person name="Tsui H.-C.T."/>
            <person name="Winkler M.E."/>
        </authorList>
    </citation>
    <scope>NUCLEOTIDE SEQUENCE</scope>
</reference>
<dbReference type="Pfam" id="PF00571">
    <property type="entry name" value="CBS"/>
    <property type="match status" value="2"/>
</dbReference>
<dbReference type="InterPro" id="IPR046342">
    <property type="entry name" value="CBS_dom_sf"/>
</dbReference>
<dbReference type="Gene3D" id="3.40.50.10490">
    <property type="entry name" value="Glucose-6-phosphate isomerase like protein, domain 1"/>
    <property type="match status" value="1"/>
</dbReference>
<dbReference type="Gene3D" id="3.10.580.10">
    <property type="entry name" value="CBS-domain"/>
    <property type="match status" value="1"/>
</dbReference>
<evidence type="ECO:0008006" key="7">
    <source>
        <dbReference type="Google" id="ProtNLM"/>
    </source>
</evidence>
<dbReference type="PROSITE" id="PS51371">
    <property type="entry name" value="CBS"/>
    <property type="match status" value="2"/>
</dbReference>
<feature type="domain" description="CBS" evidence="4">
    <location>
        <begin position="207"/>
        <end position="265"/>
    </location>
</feature>
<dbReference type="CDD" id="cd05014">
    <property type="entry name" value="SIS_Kpsf"/>
    <property type="match status" value="1"/>
</dbReference>
<keyword evidence="3" id="KW-0129">CBS domain</keyword>
<dbReference type="GO" id="GO:0005975">
    <property type="term" value="P:carbohydrate metabolic process"/>
    <property type="evidence" value="ECO:0007669"/>
    <property type="project" value="InterPro"/>
</dbReference>
<organism evidence="6">
    <name type="scientific">marine metagenome</name>
    <dbReference type="NCBI Taxonomy" id="408172"/>
    <lineage>
        <taxon>unclassified sequences</taxon>
        <taxon>metagenomes</taxon>
        <taxon>ecological metagenomes</taxon>
    </lineage>
</organism>
<dbReference type="InterPro" id="IPR000644">
    <property type="entry name" value="CBS_dom"/>
</dbReference>
<dbReference type="GO" id="GO:0097367">
    <property type="term" value="F:carbohydrate derivative binding"/>
    <property type="evidence" value="ECO:0007669"/>
    <property type="project" value="InterPro"/>
</dbReference>
<dbReference type="InterPro" id="IPR004800">
    <property type="entry name" value="KdsD/KpsF-type"/>
</dbReference>
<keyword evidence="2" id="KW-0677">Repeat</keyword>
<evidence type="ECO:0000256" key="1">
    <source>
        <dbReference type="ARBA" id="ARBA00008165"/>
    </source>
</evidence>
<dbReference type="GO" id="GO:0016853">
    <property type="term" value="F:isomerase activity"/>
    <property type="evidence" value="ECO:0007669"/>
    <property type="project" value="InterPro"/>
</dbReference>
<dbReference type="PANTHER" id="PTHR42745:SF1">
    <property type="entry name" value="ARABINOSE 5-PHOSPHATE ISOMERASE KDSD"/>
    <property type="match status" value="1"/>
</dbReference>
<evidence type="ECO:0000259" key="5">
    <source>
        <dbReference type="PROSITE" id="PS51464"/>
    </source>
</evidence>
<dbReference type="InterPro" id="IPR050986">
    <property type="entry name" value="GutQ/KpsF_isomerases"/>
</dbReference>
<dbReference type="PIRSF" id="PIRSF004692">
    <property type="entry name" value="KdsD_KpsF"/>
    <property type="match status" value="1"/>
</dbReference>
<dbReference type="EMBL" id="UINC01006173">
    <property type="protein sequence ID" value="SVA25930.1"/>
    <property type="molecule type" value="Genomic_DNA"/>
</dbReference>
<dbReference type="GO" id="GO:1901135">
    <property type="term" value="P:carbohydrate derivative metabolic process"/>
    <property type="evidence" value="ECO:0007669"/>
    <property type="project" value="InterPro"/>
</dbReference>
<dbReference type="NCBIfam" id="TIGR00393">
    <property type="entry name" value="kpsF"/>
    <property type="match status" value="1"/>
</dbReference>
<dbReference type="SUPFAM" id="SSF54631">
    <property type="entry name" value="CBS-domain pair"/>
    <property type="match status" value="1"/>
</dbReference>
<accession>A0A381UCM2</accession>
<dbReference type="Pfam" id="PF01380">
    <property type="entry name" value="SIS"/>
    <property type="match status" value="1"/>
</dbReference>
<dbReference type="AlphaFoldDB" id="A0A381UCM2"/>
<dbReference type="InterPro" id="IPR001347">
    <property type="entry name" value="SIS_dom"/>
</dbReference>